<comment type="caution">
    <text evidence="2">The sequence shown here is derived from an EMBL/GenBank/DDBJ whole genome shotgun (WGS) entry which is preliminary data.</text>
</comment>
<sequence>MLHTVPRNVTALAGRLHGRPVDGVPRWIVLAAYATTLAAVPSAIWRIALGLGAPLGPPITGEGDPDGDLPSWVPGWAYLVVLSVVTEALAFLTVGLVRSWGEVFPRWIPFIGGRRVPTPAAVIPAALGAAVLMVSTLSWLPSFNDFIGPDGAVVHLSGWKLVVFVLSYGPLFAWGPLLAIVTVAYWLRRSR</sequence>
<feature type="transmembrane region" description="Helical" evidence="1">
    <location>
        <begin position="161"/>
        <end position="187"/>
    </location>
</feature>
<keyword evidence="1" id="KW-1133">Transmembrane helix</keyword>
<evidence type="ECO:0000313" key="2">
    <source>
        <dbReference type="EMBL" id="KAB2344449.1"/>
    </source>
</evidence>
<protein>
    <recommendedName>
        <fullName evidence="4">DUF3995 domain-containing protein</fullName>
    </recommendedName>
</protein>
<accession>A0A6H9YME1</accession>
<dbReference type="RefSeq" id="WP_151565477.1">
    <property type="nucleotide sequence ID" value="NZ_WBMT01000016.1"/>
</dbReference>
<evidence type="ECO:0008006" key="4">
    <source>
        <dbReference type="Google" id="ProtNLM"/>
    </source>
</evidence>
<dbReference type="AlphaFoldDB" id="A0A6H9YME1"/>
<organism evidence="2 3">
    <name type="scientific">Actinomadura rudentiformis</name>
    <dbReference type="NCBI Taxonomy" id="359158"/>
    <lineage>
        <taxon>Bacteria</taxon>
        <taxon>Bacillati</taxon>
        <taxon>Actinomycetota</taxon>
        <taxon>Actinomycetes</taxon>
        <taxon>Streptosporangiales</taxon>
        <taxon>Thermomonosporaceae</taxon>
        <taxon>Actinomadura</taxon>
    </lineage>
</organism>
<feature type="transmembrane region" description="Helical" evidence="1">
    <location>
        <begin position="27"/>
        <end position="48"/>
    </location>
</feature>
<name>A0A6H9YME1_9ACTN</name>
<keyword evidence="1" id="KW-0472">Membrane</keyword>
<dbReference type="EMBL" id="WBMT01000016">
    <property type="protein sequence ID" value="KAB2344449.1"/>
    <property type="molecule type" value="Genomic_DNA"/>
</dbReference>
<reference evidence="2 3" key="1">
    <citation type="submission" date="2019-09" db="EMBL/GenBank/DDBJ databases">
        <title>Actinomadura physcomitrii sp. nov., a novel actinomycete isolated from moss [Physcomitrium sphaericum (Ludw) Fuernr].</title>
        <authorList>
            <person name="Zhuang X."/>
            <person name="Liu C."/>
        </authorList>
    </citation>
    <scope>NUCLEOTIDE SEQUENCE [LARGE SCALE GENOMIC DNA]</scope>
    <source>
        <strain evidence="2 3">HMC1</strain>
    </source>
</reference>
<dbReference type="OrthoDB" id="2717873at2"/>
<keyword evidence="3" id="KW-1185">Reference proteome</keyword>
<proteinExistence type="predicted"/>
<evidence type="ECO:0000256" key="1">
    <source>
        <dbReference type="SAM" id="Phobius"/>
    </source>
</evidence>
<evidence type="ECO:0000313" key="3">
    <source>
        <dbReference type="Proteomes" id="UP000468735"/>
    </source>
</evidence>
<feature type="transmembrane region" description="Helical" evidence="1">
    <location>
        <begin position="76"/>
        <end position="97"/>
    </location>
</feature>
<keyword evidence="1" id="KW-0812">Transmembrane</keyword>
<gene>
    <name evidence="2" type="ORF">F8566_31470</name>
</gene>
<feature type="transmembrane region" description="Helical" evidence="1">
    <location>
        <begin position="118"/>
        <end position="141"/>
    </location>
</feature>
<dbReference type="Proteomes" id="UP000468735">
    <property type="component" value="Unassembled WGS sequence"/>
</dbReference>